<evidence type="ECO:0000256" key="1">
    <source>
        <dbReference type="SAM" id="SignalP"/>
    </source>
</evidence>
<organism evidence="2 3">
    <name type="scientific">Streptomyces galbus</name>
    <dbReference type="NCBI Taxonomy" id="33898"/>
    <lineage>
        <taxon>Bacteria</taxon>
        <taxon>Bacillati</taxon>
        <taxon>Actinomycetota</taxon>
        <taxon>Actinomycetes</taxon>
        <taxon>Kitasatosporales</taxon>
        <taxon>Streptomycetaceae</taxon>
        <taxon>Streptomyces</taxon>
    </lineage>
</organism>
<feature type="signal peptide" evidence="1">
    <location>
        <begin position="1"/>
        <end position="27"/>
    </location>
</feature>
<dbReference type="EMBL" id="SZPR01000015">
    <property type="protein sequence ID" value="TKT08017.1"/>
    <property type="molecule type" value="Genomic_DNA"/>
</dbReference>
<accession>A0A4U5WZE1</accession>
<dbReference type="Proteomes" id="UP000308632">
    <property type="component" value="Unassembled WGS sequence"/>
</dbReference>
<evidence type="ECO:0008006" key="4">
    <source>
        <dbReference type="Google" id="ProtNLM"/>
    </source>
</evidence>
<proteinExistence type="predicted"/>
<dbReference type="AlphaFoldDB" id="A0A4U5WZE1"/>
<sequence length="155" mass="16247">MPRIRALIATAGLVLCSLLTSPSPAHASTQGDNCNAKWPGRNGSMHAWDWTDCTGTYLGGTTGNDLNWGDGVGAFTNASNRARSVMNAGFFGGRDVVAFYFLPGGDGSYGCLAPGELYADYLGDNTFTNGASMDRNIMASQWVTASACAGNSWIT</sequence>
<name>A0A4U5WZE1_STRGB</name>
<feature type="chain" id="PRO_5020849586" description="Peptidase inhibitor family I36 protein" evidence="1">
    <location>
        <begin position="28"/>
        <end position="155"/>
    </location>
</feature>
<protein>
    <recommendedName>
        <fullName evidence="4">Peptidase inhibitor family I36 protein</fullName>
    </recommendedName>
</protein>
<evidence type="ECO:0000313" key="3">
    <source>
        <dbReference type="Proteomes" id="UP000308632"/>
    </source>
</evidence>
<reference evidence="2 3" key="1">
    <citation type="submission" date="2019-04" db="EMBL/GenBank/DDBJ databases">
        <title>Streptomyces lasaliensis sp.nov., an Actinomycete isolated from soil which produces the polyether antibiotic lasalocid.</title>
        <authorList>
            <person name="Erwin G."/>
            <person name="Haber C."/>
        </authorList>
    </citation>
    <scope>NUCLEOTIDE SEQUENCE [LARGE SCALE GENOMIC DNA]</scope>
    <source>
        <strain evidence="2 3">DSM 40089</strain>
    </source>
</reference>
<comment type="caution">
    <text evidence="2">The sequence shown here is derived from an EMBL/GenBank/DDBJ whole genome shotgun (WGS) entry which is preliminary data.</text>
</comment>
<dbReference type="RefSeq" id="WP_137301554.1">
    <property type="nucleotide sequence ID" value="NZ_BMVD01000008.1"/>
</dbReference>
<gene>
    <name evidence="2" type="ORF">E4U92_18545</name>
</gene>
<keyword evidence="1" id="KW-0732">Signal</keyword>
<evidence type="ECO:0000313" key="2">
    <source>
        <dbReference type="EMBL" id="TKT08017.1"/>
    </source>
</evidence>